<protein>
    <recommendedName>
        <fullName evidence="4 14">Acetolactate synthase</fullName>
        <ecNumber evidence="4 14">2.2.1.6</ecNumber>
    </recommendedName>
</protein>
<dbReference type="PANTHER" id="PTHR18968">
    <property type="entry name" value="THIAMINE PYROPHOSPHATE ENZYMES"/>
    <property type="match status" value="1"/>
</dbReference>
<dbReference type="Pfam" id="PF02776">
    <property type="entry name" value="TPP_enzyme_N"/>
    <property type="match status" value="1"/>
</dbReference>
<dbReference type="InterPro" id="IPR029061">
    <property type="entry name" value="THDP-binding"/>
</dbReference>
<evidence type="ECO:0000256" key="2">
    <source>
        <dbReference type="ARBA" id="ARBA00005025"/>
    </source>
</evidence>
<dbReference type="UniPathway" id="UPA00047">
    <property type="reaction ID" value="UER00055"/>
</dbReference>
<evidence type="ECO:0000259" key="15">
    <source>
        <dbReference type="Pfam" id="PF00205"/>
    </source>
</evidence>
<evidence type="ECO:0000313" key="18">
    <source>
        <dbReference type="EMBL" id="EJF38990.1"/>
    </source>
</evidence>
<dbReference type="InterPro" id="IPR012000">
    <property type="entry name" value="Thiamin_PyroP_enz_cen_dom"/>
</dbReference>
<feature type="domain" description="Thiamine pyrophosphate enzyme TPP-binding" evidence="16">
    <location>
        <begin position="408"/>
        <end position="563"/>
    </location>
</feature>
<comment type="cofactor">
    <cofactor evidence="14">
        <name>thiamine diphosphate</name>
        <dbReference type="ChEBI" id="CHEBI:58937"/>
    </cofactor>
    <text evidence="14">Binds 1 thiamine pyrophosphate per subunit.</text>
</comment>
<feature type="domain" description="Thiamine pyrophosphate enzyme central" evidence="15">
    <location>
        <begin position="208"/>
        <end position="344"/>
    </location>
</feature>
<dbReference type="PROSITE" id="PS00187">
    <property type="entry name" value="TPP_ENZYMES"/>
    <property type="match status" value="1"/>
</dbReference>
<dbReference type="CDD" id="cd07035">
    <property type="entry name" value="TPP_PYR_POX_like"/>
    <property type="match status" value="1"/>
</dbReference>
<dbReference type="AlphaFoldDB" id="J1H0P6"/>
<dbReference type="EMBL" id="AKFT01000183">
    <property type="protein sequence ID" value="EJF38990.1"/>
    <property type="molecule type" value="Genomic_DNA"/>
</dbReference>
<comment type="catalytic activity">
    <reaction evidence="13 14">
        <text>2 pyruvate + H(+) = (2S)-2-acetolactate + CO2</text>
        <dbReference type="Rhea" id="RHEA:25249"/>
        <dbReference type="ChEBI" id="CHEBI:15361"/>
        <dbReference type="ChEBI" id="CHEBI:15378"/>
        <dbReference type="ChEBI" id="CHEBI:16526"/>
        <dbReference type="ChEBI" id="CHEBI:58476"/>
        <dbReference type="EC" id="2.2.1.6"/>
    </reaction>
</comment>
<evidence type="ECO:0000256" key="1">
    <source>
        <dbReference type="ARBA" id="ARBA00004974"/>
    </source>
</evidence>
<evidence type="ECO:0000256" key="5">
    <source>
        <dbReference type="ARBA" id="ARBA00022605"/>
    </source>
</evidence>
<dbReference type="GO" id="GO:0000287">
    <property type="term" value="F:magnesium ion binding"/>
    <property type="evidence" value="ECO:0007669"/>
    <property type="project" value="UniProtKB-UniRule"/>
</dbReference>
<evidence type="ECO:0000313" key="19">
    <source>
        <dbReference type="Proteomes" id="UP000002941"/>
    </source>
</evidence>
<dbReference type="InterPro" id="IPR011766">
    <property type="entry name" value="TPP_enzyme_TPP-bd"/>
</dbReference>
<dbReference type="PATRIC" id="fig|1125718.3.peg.2366"/>
<evidence type="ECO:0000259" key="16">
    <source>
        <dbReference type="Pfam" id="PF02775"/>
    </source>
</evidence>
<dbReference type="RefSeq" id="WP_008732855.1">
    <property type="nucleotide sequence ID" value="NZ_AKFT01000183.1"/>
</dbReference>
<dbReference type="eggNOG" id="COG0028">
    <property type="taxonomic scope" value="Bacteria"/>
</dbReference>
<dbReference type="GO" id="GO:0003984">
    <property type="term" value="F:acetolactate synthase activity"/>
    <property type="evidence" value="ECO:0007669"/>
    <property type="project" value="UniProtKB-EC"/>
</dbReference>
<dbReference type="Gene3D" id="3.40.50.970">
    <property type="match status" value="2"/>
</dbReference>
<gene>
    <name evidence="18" type="primary">ilvB</name>
    <name evidence="18" type="ORF">HMPREF1318_1125</name>
</gene>
<dbReference type="NCBIfam" id="TIGR00118">
    <property type="entry name" value="acolac_lg"/>
    <property type="match status" value="1"/>
</dbReference>
<keyword evidence="12 14" id="KW-0100">Branched-chain amino acid biosynthesis</keyword>
<dbReference type="FunFam" id="3.40.50.970:FF:000016">
    <property type="entry name" value="Acetolactate synthase"/>
    <property type="match status" value="1"/>
</dbReference>
<dbReference type="OrthoDB" id="4494979at2"/>
<accession>J1H0P6</accession>
<evidence type="ECO:0000256" key="14">
    <source>
        <dbReference type="RuleBase" id="RU003591"/>
    </source>
</evidence>
<keyword evidence="8 14" id="KW-0479">Metal-binding</keyword>
<dbReference type="GO" id="GO:0009097">
    <property type="term" value="P:isoleucine biosynthetic process"/>
    <property type="evidence" value="ECO:0007669"/>
    <property type="project" value="UniProtKB-UniPathway"/>
</dbReference>
<comment type="pathway">
    <text evidence="1 14">Amino-acid biosynthesis; L-isoleucine biosynthesis; L-isoleucine from 2-oxobutanoate: step 1/4.</text>
</comment>
<dbReference type="EC" id="2.2.1.6" evidence="4 14"/>
<evidence type="ECO:0000256" key="6">
    <source>
        <dbReference type="ARBA" id="ARBA00022630"/>
    </source>
</evidence>
<keyword evidence="9" id="KW-0274">FAD</keyword>
<dbReference type="Gene3D" id="3.40.50.1220">
    <property type="entry name" value="TPP-binding domain"/>
    <property type="match status" value="1"/>
</dbReference>
<dbReference type="InterPro" id="IPR000399">
    <property type="entry name" value="TPP-bd_CS"/>
</dbReference>
<dbReference type="InterPro" id="IPR045229">
    <property type="entry name" value="TPP_enz"/>
</dbReference>
<evidence type="ECO:0000256" key="9">
    <source>
        <dbReference type="ARBA" id="ARBA00022827"/>
    </source>
</evidence>
<dbReference type="GO" id="GO:0030976">
    <property type="term" value="F:thiamine pyrophosphate binding"/>
    <property type="evidence" value="ECO:0007669"/>
    <property type="project" value="UniProtKB-UniRule"/>
</dbReference>
<dbReference type="NCBIfam" id="NF005860">
    <property type="entry name" value="PRK07789.1"/>
    <property type="match status" value="1"/>
</dbReference>
<comment type="cofactor">
    <cofactor evidence="14">
        <name>Mg(2+)</name>
        <dbReference type="ChEBI" id="CHEBI:18420"/>
    </cofactor>
    <text evidence="14">Binds 1 Mg(2+) ion per subunit.</text>
</comment>
<dbReference type="SUPFAM" id="SSF52467">
    <property type="entry name" value="DHS-like NAD/FAD-binding domain"/>
    <property type="match status" value="1"/>
</dbReference>
<dbReference type="Pfam" id="PF00205">
    <property type="entry name" value="TPP_enzyme_M"/>
    <property type="match status" value="1"/>
</dbReference>
<dbReference type="InterPro" id="IPR029035">
    <property type="entry name" value="DHS-like_NAD/FAD-binding_dom"/>
</dbReference>
<dbReference type="InterPro" id="IPR039368">
    <property type="entry name" value="AHAS_TPP"/>
</dbReference>
<dbReference type="UniPathway" id="UPA00049">
    <property type="reaction ID" value="UER00059"/>
</dbReference>
<dbReference type="InterPro" id="IPR012846">
    <property type="entry name" value="Acetolactate_synth_lsu"/>
</dbReference>
<feature type="domain" description="Thiamine pyrophosphate enzyme N-terminal TPP-binding" evidence="17">
    <location>
        <begin position="18"/>
        <end position="133"/>
    </location>
</feature>
<dbReference type="Proteomes" id="UP000002941">
    <property type="component" value="Unassembled WGS sequence"/>
</dbReference>
<dbReference type="GO" id="GO:0050660">
    <property type="term" value="F:flavin adenine dinucleotide binding"/>
    <property type="evidence" value="ECO:0007669"/>
    <property type="project" value="InterPro"/>
</dbReference>
<reference evidence="18 19" key="1">
    <citation type="submission" date="2012-05" db="EMBL/GenBank/DDBJ databases">
        <authorList>
            <person name="Harkins D.M."/>
            <person name="Madupu R."/>
            <person name="Durkin A.S."/>
            <person name="Torralba M."/>
            <person name="Methe B."/>
            <person name="Sutton G.G."/>
            <person name="Nelson K.E."/>
        </authorList>
    </citation>
    <scope>NUCLEOTIDE SEQUENCE [LARGE SCALE GENOMIC DNA]</scope>
    <source>
        <strain evidence="18 19">F0489</strain>
    </source>
</reference>
<name>J1H0P6_9ACTO</name>
<proteinExistence type="inferred from homology"/>
<keyword evidence="7 14" id="KW-0808">Transferase</keyword>
<evidence type="ECO:0000256" key="8">
    <source>
        <dbReference type="ARBA" id="ARBA00022723"/>
    </source>
</evidence>
<keyword evidence="11 14" id="KW-0786">Thiamine pyrophosphate</keyword>
<keyword evidence="10 14" id="KW-0460">Magnesium</keyword>
<evidence type="ECO:0000256" key="7">
    <source>
        <dbReference type="ARBA" id="ARBA00022679"/>
    </source>
</evidence>
<comment type="similarity">
    <text evidence="3 14">Belongs to the TPP enzyme family.</text>
</comment>
<evidence type="ECO:0000256" key="11">
    <source>
        <dbReference type="ARBA" id="ARBA00023052"/>
    </source>
</evidence>
<dbReference type="CDD" id="cd02015">
    <property type="entry name" value="TPP_AHAS"/>
    <property type="match status" value="1"/>
</dbReference>
<keyword evidence="6" id="KW-0285">Flavoprotein</keyword>
<evidence type="ECO:0000259" key="17">
    <source>
        <dbReference type="Pfam" id="PF02776"/>
    </source>
</evidence>
<comment type="caution">
    <text evidence="18">The sequence shown here is derived from an EMBL/GenBank/DDBJ whole genome shotgun (WGS) entry which is preliminary data.</text>
</comment>
<dbReference type="Pfam" id="PF02775">
    <property type="entry name" value="TPP_enzyme_C"/>
    <property type="match status" value="1"/>
</dbReference>
<evidence type="ECO:0000256" key="3">
    <source>
        <dbReference type="ARBA" id="ARBA00007812"/>
    </source>
</evidence>
<dbReference type="FunFam" id="3.40.50.970:FF:000007">
    <property type="entry name" value="Acetolactate synthase"/>
    <property type="match status" value="1"/>
</dbReference>
<evidence type="ECO:0000256" key="4">
    <source>
        <dbReference type="ARBA" id="ARBA00013145"/>
    </source>
</evidence>
<dbReference type="PANTHER" id="PTHR18968:SF13">
    <property type="entry name" value="ACETOLACTATE SYNTHASE CATALYTIC SUBUNIT, MITOCHONDRIAL"/>
    <property type="match status" value="1"/>
</dbReference>
<evidence type="ECO:0000256" key="10">
    <source>
        <dbReference type="ARBA" id="ARBA00022842"/>
    </source>
</evidence>
<keyword evidence="19" id="KW-1185">Reference proteome</keyword>
<dbReference type="GO" id="GO:0009099">
    <property type="term" value="P:L-valine biosynthetic process"/>
    <property type="evidence" value="ECO:0007669"/>
    <property type="project" value="UniProtKB-UniPathway"/>
</dbReference>
<evidence type="ECO:0000256" key="13">
    <source>
        <dbReference type="ARBA" id="ARBA00048670"/>
    </source>
</evidence>
<dbReference type="FunFam" id="3.40.50.1220:FF:000008">
    <property type="entry name" value="Acetolactate synthase"/>
    <property type="match status" value="1"/>
</dbReference>
<dbReference type="SUPFAM" id="SSF52518">
    <property type="entry name" value="Thiamin diphosphate-binding fold (THDP-binding)"/>
    <property type="match status" value="2"/>
</dbReference>
<dbReference type="InterPro" id="IPR012001">
    <property type="entry name" value="Thiamin_PyroP_enz_TPP-bd_dom"/>
</dbReference>
<organism evidence="18 19">
    <name type="scientific">Actinomyces massiliensis F0489</name>
    <dbReference type="NCBI Taxonomy" id="1125718"/>
    <lineage>
        <taxon>Bacteria</taxon>
        <taxon>Bacillati</taxon>
        <taxon>Actinomycetota</taxon>
        <taxon>Actinomycetes</taxon>
        <taxon>Actinomycetales</taxon>
        <taxon>Actinomycetaceae</taxon>
        <taxon>Actinomyces</taxon>
    </lineage>
</organism>
<dbReference type="GO" id="GO:0005948">
    <property type="term" value="C:acetolactate synthase complex"/>
    <property type="evidence" value="ECO:0007669"/>
    <property type="project" value="TreeGrafter"/>
</dbReference>
<evidence type="ECO:0000256" key="12">
    <source>
        <dbReference type="ARBA" id="ARBA00023304"/>
    </source>
</evidence>
<comment type="pathway">
    <text evidence="2 14">Amino-acid biosynthesis; L-valine biosynthesis; L-valine from pyruvate: step 1/4.</text>
</comment>
<sequence>MARGSTPSAQEPQDRLLMTGAQALVRALEKVGVTDIFGMPGGAILPFYDPLLASEKIRHVLVRHEQGAGHAAQGYAMVTGKPGVCVVTSGPGATNLVTAIADAHMDSVPLVAITGQVGVKAIGTDAFQEADIVGATMPFVKHSFLVTTPEEIPVRVAEAFHIAATGRPGPVLIDVTKNAQEGMVEFRWPSKVNLRGYTPPGKPNQRRVAQAAEVISAAERPVLYLGGGLNRAGVPTNQLTELIDVIGAPFVTTLTALDVMPTDHPLNLGMPGMHGTVAAVGALQRADVIVTLGARFDDRVTGKPDTFARRATIVHVDIDPAEISKVRTADVPIVGDLIDVVPALAAACRAQFSEEPRTEIDQWLTEVAHIRATYPTGWTDTDDGLLQPQEVITHLDKAAGEDAIWVTGVGQHQMWAAHYLHFFRPRSWLTSAGAGTMGYGVPAAMGAKEACPDRPVWLIDGDGCFQMTNQELATCTLNNIPIKVAIINNSSLGMVRQWQTLFYGQRYSNTDLHTGAGTQRVPDFVKMAEAYGAVALRCEQLEDLDDIIAQANAINDRPVVIDFIVSADAQVWPMVAAGVSNDEIQHARGMSPTWEEE</sequence>
<keyword evidence="5 14" id="KW-0028">Amino-acid biosynthesis</keyword>